<dbReference type="AlphaFoldDB" id="A0A7C6AGN3"/>
<name>A0A7C6AGN3_UNCW3</name>
<comment type="caution">
    <text evidence="2">The sequence shown here is derived from an EMBL/GenBank/DDBJ whole genome shotgun (WGS) entry which is preliminary data.</text>
</comment>
<dbReference type="EMBL" id="DTHJ01000149">
    <property type="protein sequence ID" value="HHS63413.1"/>
    <property type="molecule type" value="Genomic_DNA"/>
</dbReference>
<accession>A0A7C6AGN3</accession>
<feature type="transmembrane region" description="Helical" evidence="1">
    <location>
        <begin position="12"/>
        <end position="30"/>
    </location>
</feature>
<organism evidence="2">
    <name type="scientific">candidate division WOR-3 bacterium</name>
    <dbReference type="NCBI Taxonomy" id="2052148"/>
    <lineage>
        <taxon>Bacteria</taxon>
        <taxon>Bacteria division WOR-3</taxon>
    </lineage>
</organism>
<evidence type="ECO:0000313" key="2">
    <source>
        <dbReference type="EMBL" id="HHS63413.1"/>
    </source>
</evidence>
<gene>
    <name evidence="2" type="ORF">ENV70_07395</name>
</gene>
<sequence length="421" mass="49154">MLFNINGKVKEILRIRYVTIILIMASALFAQNPDTLTEKEAPKVFIDYELIDMNFIKNEIPYVNYVIERKDADVYILITTQTTAGEGKEYNIFFIGQGKFSGMCDTLKYYALKSDSDDIIRREITKKIKIGLVRYLAKTHIAEKLLITLPEKKITLKPKDPWHNWVFSIDLYGYFSGQQKYNFNNINTTFSANKILEDWKVLNYLSYYYTKNIYKINDSSIINESKSYSGSTNLVIGLGNHFSAGYYLSFYSSTYENILISSGFSPAIEYNIYPYKESSTRKLTFFYDLGYVYFEYYDTTIFNKLQEKLFKETGSIETNIIQRWGSINLKLTGSHYFHNFKKNRLTLHSDISLPIVKGLSFKVFSYVSMIHDQLSLPKKELTEEEIILQKRILATQYSYYISIGFSYTFGSIYSNIVNPRF</sequence>
<keyword evidence="1" id="KW-0812">Transmembrane</keyword>
<reference evidence="2" key="1">
    <citation type="journal article" date="2020" name="mSystems">
        <title>Genome- and Community-Level Interaction Insights into Carbon Utilization and Element Cycling Functions of Hydrothermarchaeota in Hydrothermal Sediment.</title>
        <authorList>
            <person name="Zhou Z."/>
            <person name="Liu Y."/>
            <person name="Xu W."/>
            <person name="Pan J."/>
            <person name="Luo Z.H."/>
            <person name="Li M."/>
        </authorList>
    </citation>
    <scope>NUCLEOTIDE SEQUENCE [LARGE SCALE GENOMIC DNA]</scope>
    <source>
        <strain evidence="2">SpSt-783</strain>
    </source>
</reference>
<evidence type="ECO:0000256" key="1">
    <source>
        <dbReference type="SAM" id="Phobius"/>
    </source>
</evidence>
<keyword evidence="1" id="KW-1133">Transmembrane helix</keyword>
<evidence type="ECO:0008006" key="3">
    <source>
        <dbReference type="Google" id="ProtNLM"/>
    </source>
</evidence>
<protein>
    <recommendedName>
        <fullName evidence="3">DUF481 domain-containing protein</fullName>
    </recommendedName>
</protein>
<proteinExistence type="predicted"/>
<keyword evidence="1" id="KW-0472">Membrane</keyword>